<dbReference type="Pfam" id="PF01052">
    <property type="entry name" value="FliMN_C"/>
    <property type="match status" value="1"/>
</dbReference>
<name>A0A1B0ZMN2_9RHOB</name>
<dbReference type="EMBL" id="CP015124">
    <property type="protein sequence ID" value="ANP35410.1"/>
    <property type="molecule type" value="Genomic_DNA"/>
</dbReference>
<keyword evidence="3" id="KW-0969">Cilium</keyword>
<organism evidence="2 4">
    <name type="scientific">Phaeobacter gallaeciensis</name>
    <dbReference type="NCBI Taxonomy" id="60890"/>
    <lineage>
        <taxon>Bacteria</taxon>
        <taxon>Pseudomonadati</taxon>
        <taxon>Pseudomonadota</taxon>
        <taxon>Alphaproteobacteria</taxon>
        <taxon>Rhodobacterales</taxon>
        <taxon>Roseobacteraceae</taxon>
        <taxon>Phaeobacter</taxon>
    </lineage>
</organism>
<proteinExistence type="predicted"/>
<accession>A0A1B0ZMN2</accession>
<evidence type="ECO:0000313" key="4">
    <source>
        <dbReference type="Proteomes" id="UP000092565"/>
    </source>
</evidence>
<dbReference type="RefSeq" id="WP_065270538.1">
    <property type="nucleotide sequence ID" value="NZ_CP015124.1"/>
</dbReference>
<evidence type="ECO:0000313" key="2">
    <source>
        <dbReference type="EMBL" id="ANP35410.1"/>
    </source>
</evidence>
<dbReference type="AlphaFoldDB" id="A0A1B0ZMN2"/>
<feature type="domain" description="Flagellar motor switch protein FliN-like C-terminal" evidence="1">
    <location>
        <begin position="223"/>
        <end position="291"/>
    </location>
</feature>
<dbReference type="SUPFAM" id="SSF101801">
    <property type="entry name" value="Surface presentation of antigens (SPOA)"/>
    <property type="match status" value="1"/>
</dbReference>
<dbReference type="PATRIC" id="fig|60890.4.peg.462"/>
<dbReference type="Gene3D" id="2.30.330.10">
    <property type="entry name" value="SpoA-like"/>
    <property type="match status" value="1"/>
</dbReference>
<evidence type="ECO:0000313" key="5">
    <source>
        <dbReference type="Proteomes" id="UP001218364"/>
    </source>
</evidence>
<reference evidence="3 5" key="2">
    <citation type="submission" date="2023-02" db="EMBL/GenBank/DDBJ databases">
        <title>Population genomics of bacteria associated with diatom.</title>
        <authorList>
            <person name="Xie J."/>
            <person name="Wang H."/>
        </authorList>
    </citation>
    <scope>NUCLEOTIDE SEQUENCE [LARGE SCALE GENOMIC DNA]</scope>
    <source>
        <strain evidence="3 5">PT47_8</strain>
    </source>
</reference>
<dbReference type="Proteomes" id="UP001218364">
    <property type="component" value="Unassembled WGS sequence"/>
</dbReference>
<reference evidence="2 4" key="1">
    <citation type="submission" date="2016-04" db="EMBL/GenBank/DDBJ databases">
        <authorList>
            <person name="Evans L.H."/>
            <person name="Alamgir A."/>
            <person name="Owens N."/>
            <person name="Weber N.D."/>
            <person name="Virtaneva K."/>
            <person name="Barbian K."/>
            <person name="Babar A."/>
            <person name="Rosenke K."/>
        </authorList>
    </citation>
    <scope>NUCLEOTIDE SEQUENCE [LARGE SCALE GENOMIC DNA]</scope>
    <source>
        <strain evidence="2 4">JL2886</strain>
    </source>
</reference>
<dbReference type="InterPro" id="IPR036429">
    <property type="entry name" value="SpoA-like_sf"/>
</dbReference>
<dbReference type="EMBL" id="JARCJK010000001">
    <property type="protein sequence ID" value="MDE4164981.1"/>
    <property type="molecule type" value="Genomic_DNA"/>
</dbReference>
<gene>
    <name evidence="2" type="ORF">JL2886_00479</name>
    <name evidence="3" type="ORF">PXK24_04710</name>
</gene>
<keyword evidence="3" id="KW-0282">Flagellum</keyword>
<keyword evidence="4" id="KW-1185">Reference proteome</keyword>
<dbReference type="Proteomes" id="UP000092565">
    <property type="component" value="Chromosome"/>
</dbReference>
<evidence type="ECO:0000313" key="3">
    <source>
        <dbReference type="EMBL" id="MDE4164981.1"/>
    </source>
</evidence>
<keyword evidence="3" id="KW-0966">Cell projection</keyword>
<sequence length="441" mass="44962">MSDTTTQDSTGSKPGVLARKLAATKEGSGAFSSSLTLKALRRSLARAAAELCELPLAVLAARQVNRASDELPEMLSDKHLLVVLDGPDGRLGAATMDAALVTALIQKQTIGQVMGKTPTERHYTPTDAAMTADFLESALKKVVVMLEGQSDQAIFSGYQFGAQVEDLRSLALGLEADDYRVLTLTVDLAIGAMQGELNLILPEPTPEELGKGGGSGPSLGRNLGAMRAELSAVLCKMRVPLNEFSGLKTGDLLPLDQAFLYETDLQAVSGQSIAQGRLGQLNGARAVRLNQPRTKLVNDMEADQAGFADGVGADAMPAAADEMPTLDLGIAAEDLQDPLDSGMGGGGLGSGLGGDFDTGGLGDMNNLGGDLGSDMGGDLGADLENDFAAALGGGDLGGNFGGDLGGGLGGDLPALPDTGMDEFNPDDAAAEISKLAGLGSG</sequence>
<dbReference type="OrthoDB" id="7824563at2"/>
<evidence type="ECO:0000259" key="1">
    <source>
        <dbReference type="Pfam" id="PF01052"/>
    </source>
</evidence>
<protein>
    <submittedName>
        <fullName evidence="3">FliM/FliN family flagellar motor C-terminal domain-containing protein</fullName>
    </submittedName>
</protein>
<dbReference type="InterPro" id="IPR001543">
    <property type="entry name" value="FliN-like_C"/>
</dbReference>